<dbReference type="Proteomes" id="UP000799753">
    <property type="component" value="Unassembled WGS sequence"/>
</dbReference>
<keyword evidence="4" id="KW-1185">Reference proteome</keyword>
<evidence type="ECO:0000313" key="3">
    <source>
        <dbReference type="EMBL" id="KAF2634952.1"/>
    </source>
</evidence>
<feature type="compositionally biased region" description="Acidic residues" evidence="1">
    <location>
        <begin position="1"/>
        <end position="10"/>
    </location>
</feature>
<feature type="compositionally biased region" description="Basic and acidic residues" evidence="1">
    <location>
        <begin position="128"/>
        <end position="176"/>
    </location>
</feature>
<dbReference type="InterPro" id="IPR000467">
    <property type="entry name" value="G_patch_dom"/>
</dbReference>
<dbReference type="OrthoDB" id="786951at2759"/>
<protein>
    <submittedName>
        <fullName evidence="3">G-patch-domain-containing protein</fullName>
    </submittedName>
</protein>
<dbReference type="EMBL" id="MU006812">
    <property type="protein sequence ID" value="KAF2634952.1"/>
    <property type="molecule type" value="Genomic_DNA"/>
</dbReference>
<evidence type="ECO:0000259" key="2">
    <source>
        <dbReference type="PROSITE" id="PS50174"/>
    </source>
</evidence>
<feature type="compositionally biased region" description="Basic and acidic residues" evidence="1">
    <location>
        <begin position="36"/>
        <end position="58"/>
    </location>
</feature>
<name>A0A6A6RIB2_9PLEO</name>
<dbReference type="PANTHER" id="PTHR21032:SF0">
    <property type="entry name" value="G PATCH DOMAIN-CONTAINING PROTEIN 11"/>
    <property type="match status" value="1"/>
</dbReference>
<feature type="region of interest" description="Disordered" evidence="1">
    <location>
        <begin position="1"/>
        <end position="71"/>
    </location>
</feature>
<proteinExistence type="predicted"/>
<dbReference type="Pfam" id="PF13821">
    <property type="entry name" value="DUF4187"/>
    <property type="match status" value="1"/>
</dbReference>
<organism evidence="3 4">
    <name type="scientific">Massarina eburnea CBS 473.64</name>
    <dbReference type="NCBI Taxonomy" id="1395130"/>
    <lineage>
        <taxon>Eukaryota</taxon>
        <taxon>Fungi</taxon>
        <taxon>Dikarya</taxon>
        <taxon>Ascomycota</taxon>
        <taxon>Pezizomycotina</taxon>
        <taxon>Dothideomycetes</taxon>
        <taxon>Pleosporomycetidae</taxon>
        <taxon>Pleosporales</taxon>
        <taxon>Massarineae</taxon>
        <taxon>Massarinaceae</taxon>
        <taxon>Massarina</taxon>
    </lineage>
</organism>
<feature type="region of interest" description="Disordered" evidence="1">
    <location>
        <begin position="203"/>
        <end position="229"/>
    </location>
</feature>
<dbReference type="SMART" id="SM00443">
    <property type="entry name" value="G_patch"/>
    <property type="match status" value="1"/>
</dbReference>
<dbReference type="GO" id="GO:0003676">
    <property type="term" value="F:nucleic acid binding"/>
    <property type="evidence" value="ECO:0007669"/>
    <property type="project" value="InterPro"/>
</dbReference>
<gene>
    <name evidence="3" type="ORF">P280DRAFT_493998</name>
</gene>
<dbReference type="PANTHER" id="PTHR21032">
    <property type="entry name" value="G PATCH DOMAIN-CONTAINING PROTEIN 11"/>
    <property type="match status" value="1"/>
</dbReference>
<reference evidence="3" key="1">
    <citation type="journal article" date="2020" name="Stud. Mycol.">
        <title>101 Dothideomycetes genomes: a test case for predicting lifestyles and emergence of pathogens.</title>
        <authorList>
            <person name="Haridas S."/>
            <person name="Albert R."/>
            <person name="Binder M."/>
            <person name="Bloem J."/>
            <person name="Labutti K."/>
            <person name="Salamov A."/>
            <person name="Andreopoulos B."/>
            <person name="Baker S."/>
            <person name="Barry K."/>
            <person name="Bills G."/>
            <person name="Bluhm B."/>
            <person name="Cannon C."/>
            <person name="Castanera R."/>
            <person name="Culley D."/>
            <person name="Daum C."/>
            <person name="Ezra D."/>
            <person name="Gonzalez J."/>
            <person name="Henrissat B."/>
            <person name="Kuo A."/>
            <person name="Liang C."/>
            <person name="Lipzen A."/>
            <person name="Lutzoni F."/>
            <person name="Magnuson J."/>
            <person name="Mondo S."/>
            <person name="Nolan M."/>
            <person name="Ohm R."/>
            <person name="Pangilinan J."/>
            <person name="Park H.-J."/>
            <person name="Ramirez L."/>
            <person name="Alfaro M."/>
            <person name="Sun H."/>
            <person name="Tritt A."/>
            <person name="Yoshinaga Y."/>
            <person name="Zwiers L.-H."/>
            <person name="Turgeon B."/>
            <person name="Goodwin S."/>
            <person name="Spatafora J."/>
            <person name="Crous P."/>
            <person name="Grigoriev I."/>
        </authorList>
    </citation>
    <scope>NUCLEOTIDE SEQUENCE</scope>
    <source>
        <strain evidence="3">CBS 473.64</strain>
    </source>
</reference>
<dbReference type="InterPro" id="IPR039249">
    <property type="entry name" value="GPATCH11"/>
</dbReference>
<dbReference type="GO" id="GO:0000776">
    <property type="term" value="C:kinetochore"/>
    <property type="evidence" value="ECO:0007669"/>
    <property type="project" value="TreeGrafter"/>
</dbReference>
<dbReference type="InterPro" id="IPR025239">
    <property type="entry name" value="DUF4187"/>
</dbReference>
<accession>A0A6A6RIB2</accession>
<dbReference type="SMART" id="SM01173">
    <property type="entry name" value="DUF4187"/>
    <property type="match status" value="1"/>
</dbReference>
<sequence>MAQSDEEDDYMNMVFDDAPKQPKYETALQRAARKRKEGEQRSRQKTKAEREADAEAAREASLATALPETNKGFKMMAKYGFKQGDALGKSEDARKEPIKVTIKEDRGGIGLESEKKRKFRQTYEEAARAAKKMKEEEGDFLEERRQQEKERKAERDLDNAQRTAERMFDKDAEEKGTATAENTPLTEINVFWRIRIRRRVERQRDRQQQRELNNSLSSRLPTYVDEDEEHDKDTRLALGHDIAPFYTSLENDLEEQDPELAEFEALSVAERLEKILVFLRDKYKYCLYCGYQYPDKAMEGCPGVTEQDHD</sequence>
<feature type="domain" description="G-patch" evidence="2">
    <location>
        <begin position="68"/>
        <end position="114"/>
    </location>
</feature>
<dbReference type="AlphaFoldDB" id="A0A6A6RIB2"/>
<evidence type="ECO:0000256" key="1">
    <source>
        <dbReference type="SAM" id="MobiDB-lite"/>
    </source>
</evidence>
<dbReference type="Pfam" id="PF01585">
    <property type="entry name" value="G-patch"/>
    <property type="match status" value="1"/>
</dbReference>
<dbReference type="PROSITE" id="PS50174">
    <property type="entry name" value="G_PATCH"/>
    <property type="match status" value="1"/>
</dbReference>
<feature type="region of interest" description="Disordered" evidence="1">
    <location>
        <begin position="128"/>
        <end position="182"/>
    </location>
</feature>
<evidence type="ECO:0000313" key="4">
    <source>
        <dbReference type="Proteomes" id="UP000799753"/>
    </source>
</evidence>